<dbReference type="EMBL" id="QGQD01000002">
    <property type="protein sequence ID" value="TLD02967.1"/>
    <property type="molecule type" value="Genomic_DNA"/>
</dbReference>
<proteinExistence type="predicted"/>
<dbReference type="AlphaFoldDB" id="A0A4U8QD08"/>
<accession>A0A4U8QD08</accession>
<evidence type="ECO:0000313" key="2">
    <source>
        <dbReference type="Proteomes" id="UP000306509"/>
    </source>
</evidence>
<evidence type="ECO:0000313" key="1">
    <source>
        <dbReference type="EMBL" id="TLD02967.1"/>
    </source>
</evidence>
<organism evidence="1 2">
    <name type="scientific">Robinsoniella peoriensis</name>
    <dbReference type="NCBI Taxonomy" id="180332"/>
    <lineage>
        <taxon>Bacteria</taxon>
        <taxon>Bacillati</taxon>
        <taxon>Bacillota</taxon>
        <taxon>Clostridia</taxon>
        <taxon>Lachnospirales</taxon>
        <taxon>Lachnospiraceae</taxon>
        <taxon>Robinsoniella</taxon>
    </lineage>
</organism>
<comment type="caution">
    <text evidence="1">The sequence shown here is derived from an EMBL/GenBank/DDBJ whole genome shotgun (WGS) entry which is preliminary data.</text>
</comment>
<protein>
    <submittedName>
        <fullName evidence="1">Uncharacterized protein</fullName>
    </submittedName>
</protein>
<gene>
    <name evidence="1" type="ORF">DSM106044_00124</name>
</gene>
<keyword evidence="2" id="KW-1185">Reference proteome</keyword>
<reference evidence="1 2" key="1">
    <citation type="journal article" date="2019" name="Anaerobe">
        <title>Detection of Robinsoniella peoriensis in multiple bone samples of a trauma patient.</title>
        <authorList>
            <person name="Schrottner P."/>
            <person name="Hartwich K."/>
            <person name="Bunk B."/>
            <person name="Schober I."/>
            <person name="Helbig S."/>
            <person name="Rudolph W.W."/>
            <person name="Gunzer F."/>
        </authorList>
    </citation>
    <scope>NUCLEOTIDE SEQUENCE [LARGE SCALE GENOMIC DNA]</scope>
    <source>
        <strain evidence="1 2">DSM 106044</strain>
    </source>
</reference>
<sequence length="51" mass="5839">MQKILTDSQLGANIRRVRESKIMSQADVVREQELKGSFNVGVSLWIYRTVS</sequence>
<dbReference type="Proteomes" id="UP000306509">
    <property type="component" value="Unassembled WGS sequence"/>
</dbReference>
<name>A0A4U8QD08_9FIRM</name>